<reference evidence="1 2" key="1">
    <citation type="journal article" date="2016" name="Environ. Microbiol.">
        <title>Genomic resolution of a cold subsurface aquifer community provides metabolic insights for novel microbes adapted to high CO concentrations.</title>
        <authorList>
            <person name="Probst A.J."/>
            <person name="Castelle C.J."/>
            <person name="Singh A."/>
            <person name="Brown C.T."/>
            <person name="Anantharaman K."/>
            <person name="Sharon I."/>
            <person name="Hug L.A."/>
            <person name="Burstein D."/>
            <person name="Emerson J.B."/>
            <person name="Thomas B.C."/>
            <person name="Banfield J.F."/>
        </authorList>
    </citation>
    <scope>NUCLEOTIDE SEQUENCE [LARGE SCALE GENOMIC DNA]</scope>
    <source>
        <strain evidence="1">CG2_30_33_16</strain>
    </source>
</reference>
<sequence length="149" mass="16518">MSDKGGDSPEIGMPKIFVTGRQEHSGDVFKKTEERVAKFLSPGSNVIQGLAGLEQGVKKVLKDEVRPLTANEAHALLSSYGVHIDDINKAYLIYQALRAKGEIANIPVKNRQICFVKTNHEVSVLTDMARNMDVPPDEFQRLLNLCLEN</sequence>
<gene>
    <name evidence="1" type="ORF">AUK04_03610</name>
</gene>
<protein>
    <submittedName>
        <fullName evidence="1">Uncharacterized protein</fullName>
    </submittedName>
</protein>
<evidence type="ECO:0000313" key="2">
    <source>
        <dbReference type="Proteomes" id="UP000183758"/>
    </source>
</evidence>
<dbReference type="AlphaFoldDB" id="A0A1J5HWC3"/>
<name>A0A1J5HWC3_9BACT</name>
<evidence type="ECO:0000313" key="1">
    <source>
        <dbReference type="EMBL" id="OIP83248.1"/>
    </source>
</evidence>
<accession>A0A1J5HWC3</accession>
<dbReference type="EMBL" id="MNZM01000090">
    <property type="protein sequence ID" value="OIP83248.1"/>
    <property type="molecule type" value="Genomic_DNA"/>
</dbReference>
<proteinExistence type="predicted"/>
<comment type="caution">
    <text evidence="1">The sequence shown here is derived from an EMBL/GenBank/DDBJ whole genome shotgun (WGS) entry which is preliminary data.</text>
</comment>
<dbReference type="Proteomes" id="UP000183758">
    <property type="component" value="Unassembled WGS sequence"/>
</dbReference>
<organism evidence="1 2">
    <name type="scientific">Candidatus Roizmanbacteria bacterium CG2_30_33_16</name>
    <dbReference type="NCBI Taxonomy" id="1805340"/>
    <lineage>
        <taxon>Bacteria</taxon>
        <taxon>Candidatus Roizmaniibacteriota</taxon>
    </lineage>
</organism>